<proteinExistence type="predicted"/>
<dbReference type="PATRIC" id="fig|1035195.3.peg.1888"/>
<reference evidence="2 3" key="1">
    <citation type="submission" date="2012-05" db="EMBL/GenBank/DDBJ databases">
        <authorList>
            <person name="Weinstock G."/>
            <person name="Sodergren E."/>
            <person name="Lobos E.A."/>
            <person name="Fulton L."/>
            <person name="Fulton R."/>
            <person name="Courtney L."/>
            <person name="Fronick C."/>
            <person name="O'Laughlin M."/>
            <person name="Godfrey J."/>
            <person name="Wilson R.M."/>
            <person name="Miner T."/>
            <person name="Farmer C."/>
            <person name="Delehaunty K."/>
            <person name="Cordes M."/>
            <person name="Minx P."/>
            <person name="Tomlinson C."/>
            <person name="Chen J."/>
            <person name="Wollam A."/>
            <person name="Pepin K.H."/>
            <person name="Bhonagiri V."/>
            <person name="Zhang X."/>
            <person name="Suruliraj S."/>
            <person name="Warren W."/>
            <person name="Mitreva M."/>
            <person name="Mardis E.R."/>
            <person name="Wilson R.K."/>
        </authorList>
    </citation>
    <scope>NUCLEOTIDE SEQUENCE [LARGE SCALE GENOMIC DNA]</scope>
    <source>
        <strain evidence="2 3">F0235</strain>
    </source>
</reference>
<keyword evidence="1" id="KW-0732">Signal</keyword>
<sequence length="326" mass="36170">MLAKHVMAGVVAASLATGMTPAFAAENVNTLDTVISDMTKENDKVLAYNGEVGKRFYGPGTLVMGTNPHGDQTPGYYKKALVYPDFKDADAWNAMVPWLEIFTARENQARNTSVEMSNIKLYVLRKSTGKWQEVSDTAVDGKDFPKHGASGDVLTPDLHPEGDNKVVTPASDINRMFHGWGSETDTRELAEGFPTTDIKAVFATVNARLVKKDDKGTDDRDKSEYHLQMGTDYYPDKGVRTEDERILMKGEDGKPMRNKEGKPIGTYFPGVGVSRAKRVTNDWQAFNFVTIWDEEGKITQDDNNGISIKERAISVDELRKNPPPLN</sequence>
<evidence type="ECO:0000313" key="2">
    <source>
        <dbReference type="EMBL" id="EKX88883.1"/>
    </source>
</evidence>
<accession>L1MCB8</accession>
<evidence type="ECO:0000313" key="3">
    <source>
        <dbReference type="Proteomes" id="UP000010445"/>
    </source>
</evidence>
<organism evidence="2 3">
    <name type="scientific">Corynebacterium durum F0235</name>
    <dbReference type="NCBI Taxonomy" id="1035195"/>
    <lineage>
        <taxon>Bacteria</taxon>
        <taxon>Bacillati</taxon>
        <taxon>Actinomycetota</taxon>
        <taxon>Actinomycetes</taxon>
        <taxon>Mycobacteriales</taxon>
        <taxon>Corynebacteriaceae</taxon>
        <taxon>Corynebacterium</taxon>
    </lineage>
</organism>
<dbReference type="Proteomes" id="UP000010445">
    <property type="component" value="Unassembled WGS sequence"/>
</dbReference>
<dbReference type="STRING" id="1035195.HMPREF9997_02109"/>
<evidence type="ECO:0008006" key="4">
    <source>
        <dbReference type="Google" id="ProtNLM"/>
    </source>
</evidence>
<keyword evidence="3" id="KW-1185">Reference proteome</keyword>
<dbReference type="EMBL" id="AMEM01000034">
    <property type="protein sequence ID" value="EKX88883.1"/>
    <property type="molecule type" value="Genomic_DNA"/>
</dbReference>
<dbReference type="AlphaFoldDB" id="L1MCB8"/>
<feature type="chain" id="PRO_5003954017" description="Tat pathway signal sequence domain protein" evidence="1">
    <location>
        <begin position="25"/>
        <end position="326"/>
    </location>
</feature>
<dbReference type="HOGENOM" id="CLU_881761_0_0_11"/>
<comment type="caution">
    <text evidence="2">The sequence shown here is derived from an EMBL/GenBank/DDBJ whole genome shotgun (WGS) entry which is preliminary data.</text>
</comment>
<evidence type="ECO:0000256" key="1">
    <source>
        <dbReference type="SAM" id="SignalP"/>
    </source>
</evidence>
<gene>
    <name evidence="2" type="ORF">HMPREF9997_02109</name>
</gene>
<name>L1MCB8_9CORY</name>
<feature type="signal peptide" evidence="1">
    <location>
        <begin position="1"/>
        <end position="24"/>
    </location>
</feature>
<protein>
    <recommendedName>
        <fullName evidence="4">Tat pathway signal sequence domain protein</fullName>
    </recommendedName>
</protein>